<evidence type="ECO:0000259" key="2">
    <source>
        <dbReference type="Pfam" id="PF20581"/>
    </source>
</evidence>
<sequence>MTFKSYRAFICGIFLAAIVALWGEYASNMMAYEFAATQLPSVILIPFLLLIVLPNVCLTYLVPGIALSRSELIVIFAMGFTASMVPDQAMTKYLLVVITAPYYFASPENRWEELFYPYLPDWLVLQNHGDSVRYFFEGLGPGQSIPWEVWLTPVFWWVSIICTLMFIG</sequence>
<evidence type="ECO:0000313" key="3">
    <source>
        <dbReference type="EMBL" id="SVB37687.1"/>
    </source>
</evidence>
<reference evidence="3" key="1">
    <citation type="submission" date="2018-05" db="EMBL/GenBank/DDBJ databases">
        <authorList>
            <person name="Lanie J.A."/>
            <person name="Ng W.-L."/>
            <person name="Kazmierczak K.M."/>
            <person name="Andrzejewski T.M."/>
            <person name="Davidsen T.M."/>
            <person name="Wayne K.J."/>
            <person name="Tettelin H."/>
            <person name="Glass J.I."/>
            <person name="Rusch D."/>
            <person name="Podicherti R."/>
            <person name="Tsui H.-C.T."/>
            <person name="Winkler M.E."/>
        </authorList>
    </citation>
    <scope>NUCLEOTIDE SEQUENCE</scope>
</reference>
<dbReference type="AlphaFoldDB" id="A0A382DJ93"/>
<name>A0A382DJ93_9ZZZZ</name>
<keyword evidence="1" id="KW-0812">Transmembrane</keyword>
<feature type="transmembrane region" description="Helical" evidence="1">
    <location>
        <begin position="149"/>
        <end position="167"/>
    </location>
</feature>
<keyword evidence="1" id="KW-0472">Membrane</keyword>
<feature type="non-terminal residue" evidence="3">
    <location>
        <position position="168"/>
    </location>
</feature>
<gene>
    <name evidence="3" type="ORF">METZ01_LOCUS190541</name>
</gene>
<evidence type="ECO:0000256" key="1">
    <source>
        <dbReference type="SAM" id="Phobius"/>
    </source>
</evidence>
<protein>
    <recommendedName>
        <fullName evidence="2">DUF6785 domain-containing protein</fullName>
    </recommendedName>
</protein>
<feature type="transmembrane region" description="Helical" evidence="1">
    <location>
        <begin position="74"/>
        <end position="104"/>
    </location>
</feature>
<proteinExistence type="predicted"/>
<feature type="transmembrane region" description="Helical" evidence="1">
    <location>
        <begin position="42"/>
        <end position="62"/>
    </location>
</feature>
<feature type="domain" description="DUF6785" evidence="2">
    <location>
        <begin position="6"/>
        <end position="167"/>
    </location>
</feature>
<dbReference type="Pfam" id="PF20581">
    <property type="entry name" value="DUF6785"/>
    <property type="match status" value="1"/>
</dbReference>
<accession>A0A382DJ93</accession>
<dbReference type="EMBL" id="UINC01039341">
    <property type="protein sequence ID" value="SVB37687.1"/>
    <property type="molecule type" value="Genomic_DNA"/>
</dbReference>
<organism evidence="3">
    <name type="scientific">marine metagenome</name>
    <dbReference type="NCBI Taxonomy" id="408172"/>
    <lineage>
        <taxon>unclassified sequences</taxon>
        <taxon>metagenomes</taxon>
        <taxon>ecological metagenomes</taxon>
    </lineage>
</organism>
<keyword evidence="1" id="KW-1133">Transmembrane helix</keyword>
<dbReference type="InterPro" id="IPR046712">
    <property type="entry name" value="DUF6785"/>
</dbReference>